<sequence length="330" mass="36793">MGRNLHETKRVFNERYPENPICRKYLRDLVAKFQTSGSVGRQKGSGRKSISEEKQVQIVGSVVNIPQQSTAAVAETTFFSRSDNGREFVNKIIQNLTAEWEGLKLVNGKPRHSQSQGSVERANADIEAMLATWMSDNGTKEWSKGISTVQFMKNRSLHAGLKMSPYKALFGTEPKVGLATENLPVECVREIINEEDLDMLLQNNDDDESSSENENVPETLQNRNTCILAIRSEASGNLQQQANKMLKTSNAKYSPCLVGTNVTVPIPGVDRARGSFRNVIAVVMEINEVNGTYRLGTKDGMLQQLYVRSQFESCSNSTFLHINDVPNNFP</sequence>
<dbReference type="Gene3D" id="3.30.420.10">
    <property type="entry name" value="Ribonuclease H-like superfamily/Ribonuclease H"/>
    <property type="match status" value="1"/>
</dbReference>
<dbReference type="OrthoDB" id="6818577at2759"/>
<proteinExistence type="predicted"/>
<gene>
    <name evidence="2" type="ORF">MELIAE_LOCUS2852</name>
</gene>
<reference evidence="2" key="1">
    <citation type="submission" date="2021-12" db="EMBL/GenBank/DDBJ databases">
        <authorList>
            <person name="King R."/>
        </authorList>
    </citation>
    <scope>NUCLEOTIDE SEQUENCE</scope>
</reference>
<dbReference type="InterPro" id="IPR012337">
    <property type="entry name" value="RNaseH-like_sf"/>
</dbReference>
<feature type="domain" description="Integrase catalytic" evidence="1">
    <location>
        <begin position="16"/>
        <end position="173"/>
    </location>
</feature>
<organism evidence="2 3">
    <name type="scientific">Brassicogethes aeneus</name>
    <name type="common">Rape pollen beetle</name>
    <name type="synonym">Meligethes aeneus</name>
    <dbReference type="NCBI Taxonomy" id="1431903"/>
    <lineage>
        <taxon>Eukaryota</taxon>
        <taxon>Metazoa</taxon>
        <taxon>Ecdysozoa</taxon>
        <taxon>Arthropoda</taxon>
        <taxon>Hexapoda</taxon>
        <taxon>Insecta</taxon>
        <taxon>Pterygota</taxon>
        <taxon>Neoptera</taxon>
        <taxon>Endopterygota</taxon>
        <taxon>Coleoptera</taxon>
        <taxon>Polyphaga</taxon>
        <taxon>Cucujiformia</taxon>
        <taxon>Nitidulidae</taxon>
        <taxon>Meligethinae</taxon>
        <taxon>Brassicogethes</taxon>
    </lineage>
</organism>
<accession>A0A9P0FDI0</accession>
<dbReference type="InterPro" id="IPR001584">
    <property type="entry name" value="Integrase_cat-core"/>
</dbReference>
<dbReference type="AlphaFoldDB" id="A0A9P0FDI0"/>
<dbReference type="SUPFAM" id="SSF53098">
    <property type="entry name" value="Ribonuclease H-like"/>
    <property type="match status" value="1"/>
</dbReference>
<dbReference type="PROSITE" id="PS50994">
    <property type="entry name" value="INTEGRASE"/>
    <property type="match status" value="1"/>
</dbReference>
<protein>
    <recommendedName>
        <fullName evidence="1">Integrase catalytic domain-containing protein</fullName>
    </recommendedName>
</protein>
<dbReference type="GO" id="GO:0015074">
    <property type="term" value="P:DNA integration"/>
    <property type="evidence" value="ECO:0007669"/>
    <property type="project" value="InterPro"/>
</dbReference>
<keyword evidence="3" id="KW-1185">Reference proteome</keyword>
<evidence type="ECO:0000313" key="2">
    <source>
        <dbReference type="EMBL" id="CAH0549839.1"/>
    </source>
</evidence>
<dbReference type="EMBL" id="OV121142">
    <property type="protein sequence ID" value="CAH0549839.1"/>
    <property type="molecule type" value="Genomic_DNA"/>
</dbReference>
<dbReference type="GO" id="GO:0003676">
    <property type="term" value="F:nucleic acid binding"/>
    <property type="evidence" value="ECO:0007669"/>
    <property type="project" value="InterPro"/>
</dbReference>
<evidence type="ECO:0000313" key="3">
    <source>
        <dbReference type="Proteomes" id="UP001154078"/>
    </source>
</evidence>
<name>A0A9P0FDI0_BRAAE</name>
<dbReference type="InterPro" id="IPR036397">
    <property type="entry name" value="RNaseH_sf"/>
</dbReference>
<dbReference type="Proteomes" id="UP001154078">
    <property type="component" value="Chromosome 11"/>
</dbReference>
<evidence type="ECO:0000259" key="1">
    <source>
        <dbReference type="PROSITE" id="PS50994"/>
    </source>
</evidence>